<organism evidence="3 4">
    <name type="scientific">Streptomyces albipurpureus</name>
    <dbReference type="NCBI Taxonomy" id="2897419"/>
    <lineage>
        <taxon>Bacteria</taxon>
        <taxon>Bacillati</taxon>
        <taxon>Actinomycetota</taxon>
        <taxon>Actinomycetes</taxon>
        <taxon>Kitasatosporales</taxon>
        <taxon>Streptomycetaceae</taxon>
        <taxon>Streptomyces</taxon>
    </lineage>
</organism>
<evidence type="ECO:0008006" key="5">
    <source>
        <dbReference type="Google" id="ProtNLM"/>
    </source>
</evidence>
<evidence type="ECO:0000256" key="2">
    <source>
        <dbReference type="SAM" id="Phobius"/>
    </source>
</evidence>
<sequence>MHGPGYAPPPPGRPPSSAMLTVIRVLFVTLALLSCGLLAWCAMLRLAIIRRRPLDWVLFGISLLLPLIILGYIVEVSEAGEQQTTTDEEMSGGDFVAFMGLVAMAIGVPVHYLMAEVRHYQQPVQGWTQPASPYHPSGPAYGQPPTPGYGYPPTAPNPPARHPHTPGYGYPPAHTPPPQHQAPPTPPHTPATPPAPAPAEGGRIDQVRAELDELSDYLRKEQGQ</sequence>
<dbReference type="RefSeq" id="WP_250920556.1">
    <property type="nucleotide sequence ID" value="NZ_JAMQAW010000023.1"/>
</dbReference>
<keyword evidence="4" id="KW-1185">Reference proteome</keyword>
<feature type="transmembrane region" description="Helical" evidence="2">
    <location>
        <begin position="20"/>
        <end position="44"/>
    </location>
</feature>
<keyword evidence="2" id="KW-1133">Transmembrane helix</keyword>
<name>A0ABT0UNM2_9ACTN</name>
<accession>A0ABT0UNM2</accession>
<feature type="transmembrane region" description="Helical" evidence="2">
    <location>
        <begin position="95"/>
        <end position="115"/>
    </location>
</feature>
<protein>
    <recommendedName>
        <fullName evidence="5">Integral membrane protein</fullName>
    </recommendedName>
</protein>
<proteinExistence type="predicted"/>
<comment type="caution">
    <text evidence="3">The sequence shown here is derived from an EMBL/GenBank/DDBJ whole genome shotgun (WGS) entry which is preliminary data.</text>
</comment>
<keyword evidence="2" id="KW-0472">Membrane</keyword>
<feature type="compositionally biased region" description="Pro residues" evidence="1">
    <location>
        <begin position="173"/>
        <end position="197"/>
    </location>
</feature>
<feature type="region of interest" description="Disordered" evidence="1">
    <location>
        <begin position="130"/>
        <end position="204"/>
    </location>
</feature>
<evidence type="ECO:0000256" key="1">
    <source>
        <dbReference type="SAM" id="MobiDB-lite"/>
    </source>
</evidence>
<reference evidence="3" key="1">
    <citation type="submission" date="2022-06" db="EMBL/GenBank/DDBJ databases">
        <title>Genome public.</title>
        <authorList>
            <person name="Sun Q."/>
        </authorList>
    </citation>
    <scope>NUCLEOTIDE SEQUENCE</scope>
    <source>
        <strain evidence="3">CWNU-1</strain>
    </source>
</reference>
<feature type="transmembrane region" description="Helical" evidence="2">
    <location>
        <begin position="56"/>
        <end position="75"/>
    </location>
</feature>
<evidence type="ECO:0000313" key="3">
    <source>
        <dbReference type="EMBL" id="MCM2390229.1"/>
    </source>
</evidence>
<evidence type="ECO:0000313" key="4">
    <source>
        <dbReference type="Proteomes" id="UP001431429"/>
    </source>
</evidence>
<keyword evidence="2" id="KW-0812">Transmembrane</keyword>
<dbReference type="Proteomes" id="UP001431429">
    <property type="component" value="Unassembled WGS sequence"/>
</dbReference>
<gene>
    <name evidence="3" type="ORF">NBG84_18360</name>
</gene>
<dbReference type="EMBL" id="JAMQAW010000023">
    <property type="protein sequence ID" value="MCM2390229.1"/>
    <property type="molecule type" value="Genomic_DNA"/>
</dbReference>